<evidence type="ECO:0000256" key="9">
    <source>
        <dbReference type="HAMAP-Rule" id="MF_00061"/>
    </source>
</evidence>
<evidence type="ECO:0000256" key="4">
    <source>
        <dbReference type="ARBA" id="ARBA00022679"/>
    </source>
</evidence>
<dbReference type="InterPro" id="IPR004424">
    <property type="entry name" value="IspE"/>
</dbReference>
<gene>
    <name evidence="9 12" type="primary">ispE</name>
    <name evidence="12" type="ORF">CVT63_05030</name>
</gene>
<dbReference type="GO" id="GO:0019288">
    <property type="term" value="P:isopentenyl diphosphate biosynthetic process, methylerythritol 4-phosphate pathway"/>
    <property type="evidence" value="ECO:0007669"/>
    <property type="project" value="UniProtKB-UniRule"/>
</dbReference>
<evidence type="ECO:0000256" key="7">
    <source>
        <dbReference type="ARBA" id="ARBA00022840"/>
    </source>
</evidence>
<evidence type="ECO:0000256" key="2">
    <source>
        <dbReference type="ARBA" id="ARBA00012052"/>
    </source>
</evidence>
<keyword evidence="4 9" id="KW-0808">Transferase</keyword>
<evidence type="ECO:0000256" key="1">
    <source>
        <dbReference type="ARBA" id="ARBA00009684"/>
    </source>
</evidence>
<evidence type="ECO:0000256" key="3">
    <source>
        <dbReference type="ARBA" id="ARBA00017473"/>
    </source>
</evidence>
<dbReference type="GO" id="GO:0050515">
    <property type="term" value="F:4-(cytidine 5'-diphospho)-2-C-methyl-D-erythritol kinase activity"/>
    <property type="evidence" value="ECO:0007669"/>
    <property type="project" value="UniProtKB-UniRule"/>
</dbReference>
<dbReference type="InterPro" id="IPR036554">
    <property type="entry name" value="GHMP_kinase_C_sf"/>
</dbReference>
<dbReference type="PANTHER" id="PTHR43527:SF2">
    <property type="entry name" value="4-DIPHOSPHOCYTIDYL-2-C-METHYL-D-ERYTHRITOL KINASE, CHLOROPLASTIC"/>
    <property type="match status" value="1"/>
</dbReference>
<evidence type="ECO:0000259" key="11">
    <source>
        <dbReference type="Pfam" id="PF08544"/>
    </source>
</evidence>
<dbReference type="EMBL" id="PHEX01000038">
    <property type="protein sequence ID" value="PKQ27996.1"/>
    <property type="molecule type" value="Genomic_DNA"/>
</dbReference>
<evidence type="ECO:0000256" key="5">
    <source>
        <dbReference type="ARBA" id="ARBA00022741"/>
    </source>
</evidence>
<dbReference type="Gene3D" id="3.30.70.890">
    <property type="entry name" value="GHMP kinase, C-terminal domain"/>
    <property type="match status" value="1"/>
</dbReference>
<dbReference type="HAMAP" id="MF_00061">
    <property type="entry name" value="IspE"/>
    <property type="match status" value="1"/>
</dbReference>
<evidence type="ECO:0000259" key="10">
    <source>
        <dbReference type="Pfam" id="PF00288"/>
    </source>
</evidence>
<dbReference type="InterPro" id="IPR013750">
    <property type="entry name" value="GHMP_kinase_C_dom"/>
</dbReference>
<feature type="domain" description="GHMP kinase N-terminal" evidence="10">
    <location>
        <begin position="69"/>
        <end position="149"/>
    </location>
</feature>
<dbReference type="EC" id="2.7.1.148" evidence="2 9"/>
<dbReference type="InterPro" id="IPR020568">
    <property type="entry name" value="Ribosomal_Su5_D2-typ_SF"/>
</dbReference>
<dbReference type="UniPathway" id="UPA00056">
    <property type="reaction ID" value="UER00094"/>
</dbReference>
<dbReference type="NCBIfam" id="TIGR00154">
    <property type="entry name" value="ispE"/>
    <property type="match status" value="1"/>
</dbReference>
<evidence type="ECO:0000313" key="13">
    <source>
        <dbReference type="Proteomes" id="UP000233654"/>
    </source>
</evidence>
<dbReference type="PIRSF" id="PIRSF010376">
    <property type="entry name" value="IspE"/>
    <property type="match status" value="1"/>
</dbReference>
<organism evidence="12 13">
    <name type="scientific">Candidatus Anoxymicrobium japonicum</name>
    <dbReference type="NCBI Taxonomy" id="2013648"/>
    <lineage>
        <taxon>Bacteria</taxon>
        <taxon>Bacillati</taxon>
        <taxon>Actinomycetota</taxon>
        <taxon>Candidatus Geothermincolia</taxon>
        <taxon>Candidatus Geothermincolales</taxon>
        <taxon>Candidatus Anoxymicrobiaceae</taxon>
        <taxon>Candidatus Anoxymicrobium</taxon>
    </lineage>
</organism>
<evidence type="ECO:0000256" key="6">
    <source>
        <dbReference type="ARBA" id="ARBA00022777"/>
    </source>
</evidence>
<keyword evidence="5 9" id="KW-0547">Nucleotide-binding</keyword>
<evidence type="ECO:0000256" key="8">
    <source>
        <dbReference type="ARBA" id="ARBA00032554"/>
    </source>
</evidence>
<evidence type="ECO:0000313" key="12">
    <source>
        <dbReference type="EMBL" id="PKQ27996.1"/>
    </source>
</evidence>
<feature type="active site" evidence="9">
    <location>
        <position position="141"/>
    </location>
</feature>
<dbReference type="SUPFAM" id="SSF55060">
    <property type="entry name" value="GHMP Kinase, C-terminal domain"/>
    <property type="match status" value="1"/>
</dbReference>
<dbReference type="GO" id="GO:0016114">
    <property type="term" value="P:terpenoid biosynthetic process"/>
    <property type="evidence" value="ECO:0007669"/>
    <property type="project" value="UniProtKB-UniRule"/>
</dbReference>
<feature type="active site" evidence="9">
    <location>
        <position position="11"/>
    </location>
</feature>
<dbReference type="Proteomes" id="UP000233654">
    <property type="component" value="Unassembled WGS sequence"/>
</dbReference>
<name>A0A2N3G5K4_9ACTN</name>
<dbReference type="SUPFAM" id="SSF54211">
    <property type="entry name" value="Ribosomal protein S5 domain 2-like"/>
    <property type="match status" value="1"/>
</dbReference>
<accession>A0A2N3G5K4</accession>
<dbReference type="InterPro" id="IPR006204">
    <property type="entry name" value="GHMP_kinase_N_dom"/>
</dbReference>
<dbReference type="Pfam" id="PF08544">
    <property type="entry name" value="GHMP_kinases_C"/>
    <property type="match status" value="1"/>
</dbReference>
<keyword evidence="7 9" id="KW-0067">ATP-binding</keyword>
<proteinExistence type="inferred from homology"/>
<keyword evidence="9" id="KW-0414">Isoprene biosynthesis</keyword>
<dbReference type="PANTHER" id="PTHR43527">
    <property type="entry name" value="4-DIPHOSPHOCYTIDYL-2-C-METHYL-D-ERYTHRITOL KINASE, CHLOROPLASTIC"/>
    <property type="match status" value="1"/>
</dbReference>
<dbReference type="InterPro" id="IPR014721">
    <property type="entry name" value="Ribsml_uS5_D2-typ_fold_subgr"/>
</dbReference>
<protein>
    <recommendedName>
        <fullName evidence="3 9">4-diphosphocytidyl-2-C-methyl-D-erythritol kinase</fullName>
        <shortName evidence="9">CMK</shortName>
        <ecNumber evidence="2 9">2.7.1.148</ecNumber>
    </recommendedName>
    <alternativeName>
        <fullName evidence="8 9">4-(cytidine-5'-diphospho)-2-C-methyl-D-erythritol kinase</fullName>
    </alternativeName>
</protein>
<comment type="pathway">
    <text evidence="9">Isoprenoid biosynthesis; isopentenyl diphosphate biosynthesis via DXP pathway; isopentenyl diphosphate from 1-deoxy-D-xylulose 5-phosphate: step 3/6.</text>
</comment>
<sequence length="303" mass="32310">MLGAKTVARAKINLFLQVKERRDDGYHNIKSIMQTLELSDELYFRRTDGASDKVVIRCNDAGVPPTGDNLVSRAIDAFEEHTRVMGVDGVDVTINKRIPVGAGLGGGSADAAAALLAMNHIYELDMPMKTLMDISARIGSDVPFCLSGGTALATGRGELIQQLDSLPPLQVILASTGDEVSTGEVYKRFDALVEQGRIGPSDELDEPLDALLRGIEKHEFDVIYPALRNNLESATIATDKVEEFKDSAIRAGAVTAMMTGSGSTVFALVTGMEQAAQVAWELEKAAPVTIITSFAGKGAEIVA</sequence>
<feature type="binding site" evidence="9">
    <location>
        <begin position="99"/>
        <end position="109"/>
    </location>
    <ligand>
        <name>ATP</name>
        <dbReference type="ChEBI" id="CHEBI:30616"/>
    </ligand>
</feature>
<dbReference type="AlphaFoldDB" id="A0A2N3G5K4"/>
<keyword evidence="6 9" id="KW-0418">Kinase</keyword>
<reference evidence="12 13" key="1">
    <citation type="journal article" date="2017" name="ISME J.">
        <title>Potential for microbial H2 and metal transformations associated with novel bacteria and archaea in deep terrestrial subsurface sediments.</title>
        <authorList>
            <person name="Hernsdorf A.W."/>
            <person name="Amano Y."/>
            <person name="Miyakawa K."/>
            <person name="Ise K."/>
            <person name="Suzuki Y."/>
            <person name="Anantharaman K."/>
            <person name="Probst A."/>
            <person name="Burstein D."/>
            <person name="Thomas B.C."/>
            <person name="Banfield J.F."/>
        </authorList>
    </citation>
    <scope>NUCLEOTIDE SEQUENCE [LARGE SCALE GENOMIC DNA]</scope>
    <source>
        <strain evidence="12">HGW-Actinobacteria-3</strain>
    </source>
</reference>
<comment type="caution">
    <text evidence="12">The sequence shown here is derived from an EMBL/GenBank/DDBJ whole genome shotgun (WGS) entry which is preliminary data.</text>
</comment>
<comment type="catalytic activity">
    <reaction evidence="9">
        <text>4-CDP-2-C-methyl-D-erythritol + ATP = 4-CDP-2-C-methyl-D-erythritol 2-phosphate + ADP + H(+)</text>
        <dbReference type="Rhea" id="RHEA:18437"/>
        <dbReference type="ChEBI" id="CHEBI:15378"/>
        <dbReference type="ChEBI" id="CHEBI:30616"/>
        <dbReference type="ChEBI" id="CHEBI:57823"/>
        <dbReference type="ChEBI" id="CHEBI:57919"/>
        <dbReference type="ChEBI" id="CHEBI:456216"/>
        <dbReference type="EC" id="2.7.1.148"/>
    </reaction>
</comment>
<feature type="domain" description="GHMP kinase C-terminal" evidence="11">
    <location>
        <begin position="215"/>
        <end position="282"/>
    </location>
</feature>
<dbReference type="GO" id="GO:0005524">
    <property type="term" value="F:ATP binding"/>
    <property type="evidence" value="ECO:0007669"/>
    <property type="project" value="UniProtKB-UniRule"/>
</dbReference>
<comment type="function">
    <text evidence="9">Catalyzes the phosphorylation of the position 2 hydroxy group of 4-diphosphocytidyl-2C-methyl-D-erythritol.</text>
</comment>
<comment type="similarity">
    <text evidence="1 9">Belongs to the GHMP kinase family. IspE subfamily.</text>
</comment>
<dbReference type="Gene3D" id="3.30.230.10">
    <property type="match status" value="1"/>
</dbReference>
<dbReference type="Pfam" id="PF00288">
    <property type="entry name" value="GHMP_kinases_N"/>
    <property type="match status" value="1"/>
</dbReference>